<dbReference type="EMBL" id="KQ991566">
    <property type="protein sequence ID" value="KZV51855.1"/>
    <property type="molecule type" value="Genomic_DNA"/>
</dbReference>
<dbReference type="InterPro" id="IPR004883">
    <property type="entry name" value="LOB"/>
</dbReference>
<accession>A0A2Z7D008</accession>
<evidence type="ECO:0000256" key="1">
    <source>
        <dbReference type="ARBA" id="ARBA00005474"/>
    </source>
</evidence>
<evidence type="ECO:0000313" key="4">
    <source>
        <dbReference type="Proteomes" id="UP000250235"/>
    </source>
</evidence>
<comment type="similarity">
    <text evidence="1">Belongs to the LOB domain-containing protein family.</text>
</comment>
<name>A0A2Z7D008_9LAMI</name>
<sequence length="197" mass="21770">MNLANNPRNSNAAKFGNTGPGGGAVSQACAACKYQRRRCPPDCTLAPHFPADKQNDFRNVRKAFGVKNITRTLKELPPDQHQTAVKSIVFEANLRAVDPVGGCLRKVCELNQSLRICTAELNLVRQQLAVCRSLVPLKDVKFAKHGNGCNRVIEEHDGEFDGPLGFDHQELMNFNKKASKNMNTWGLNPINSCTLIR</sequence>
<protein>
    <submittedName>
        <fullName evidence="3">LOB domain-containing protein 22-like</fullName>
    </submittedName>
</protein>
<dbReference type="Proteomes" id="UP000250235">
    <property type="component" value="Unassembled WGS sequence"/>
</dbReference>
<reference evidence="3 4" key="1">
    <citation type="journal article" date="2015" name="Proc. Natl. Acad. Sci. U.S.A.">
        <title>The resurrection genome of Boea hygrometrica: A blueprint for survival of dehydration.</title>
        <authorList>
            <person name="Xiao L."/>
            <person name="Yang G."/>
            <person name="Zhang L."/>
            <person name="Yang X."/>
            <person name="Zhao S."/>
            <person name="Ji Z."/>
            <person name="Zhou Q."/>
            <person name="Hu M."/>
            <person name="Wang Y."/>
            <person name="Chen M."/>
            <person name="Xu Y."/>
            <person name="Jin H."/>
            <person name="Xiao X."/>
            <person name="Hu G."/>
            <person name="Bao F."/>
            <person name="Hu Y."/>
            <person name="Wan P."/>
            <person name="Li L."/>
            <person name="Deng X."/>
            <person name="Kuang T."/>
            <person name="Xiang C."/>
            <person name="Zhu J.K."/>
            <person name="Oliver M.J."/>
            <person name="He Y."/>
        </authorList>
    </citation>
    <scope>NUCLEOTIDE SEQUENCE [LARGE SCALE GENOMIC DNA]</scope>
    <source>
        <strain evidence="4">cv. XS01</strain>
    </source>
</reference>
<dbReference type="OrthoDB" id="1893065at2759"/>
<dbReference type="AlphaFoldDB" id="A0A2Z7D008"/>
<dbReference type="PANTHER" id="PTHR31301">
    <property type="entry name" value="LOB DOMAIN-CONTAINING PROTEIN 4-RELATED"/>
    <property type="match status" value="1"/>
</dbReference>
<dbReference type="Pfam" id="PF03195">
    <property type="entry name" value="LOB"/>
    <property type="match status" value="1"/>
</dbReference>
<organism evidence="3 4">
    <name type="scientific">Dorcoceras hygrometricum</name>
    <dbReference type="NCBI Taxonomy" id="472368"/>
    <lineage>
        <taxon>Eukaryota</taxon>
        <taxon>Viridiplantae</taxon>
        <taxon>Streptophyta</taxon>
        <taxon>Embryophyta</taxon>
        <taxon>Tracheophyta</taxon>
        <taxon>Spermatophyta</taxon>
        <taxon>Magnoliopsida</taxon>
        <taxon>eudicotyledons</taxon>
        <taxon>Gunneridae</taxon>
        <taxon>Pentapetalae</taxon>
        <taxon>asterids</taxon>
        <taxon>lamiids</taxon>
        <taxon>Lamiales</taxon>
        <taxon>Gesneriaceae</taxon>
        <taxon>Didymocarpoideae</taxon>
        <taxon>Trichosporeae</taxon>
        <taxon>Loxocarpinae</taxon>
        <taxon>Dorcoceras</taxon>
    </lineage>
</organism>
<proteinExistence type="inferred from homology"/>
<keyword evidence="4" id="KW-1185">Reference proteome</keyword>
<feature type="domain" description="LOB" evidence="2">
    <location>
        <begin position="27"/>
        <end position="128"/>
    </location>
</feature>
<gene>
    <name evidence="3" type="ORF">F511_06898</name>
</gene>
<evidence type="ECO:0000313" key="3">
    <source>
        <dbReference type="EMBL" id="KZV51855.1"/>
    </source>
</evidence>
<dbReference type="PROSITE" id="PS50891">
    <property type="entry name" value="LOB"/>
    <property type="match status" value="1"/>
</dbReference>
<evidence type="ECO:0000259" key="2">
    <source>
        <dbReference type="PROSITE" id="PS50891"/>
    </source>
</evidence>
<dbReference type="PANTHER" id="PTHR31301:SF21">
    <property type="entry name" value="LOB DOMAIN-CONTAINING PROTEIN 27-RELATED"/>
    <property type="match status" value="1"/>
</dbReference>